<accession>A0ABR2H358</accession>
<sequence>MDCFKKIEIIIIVAFIIGFPLCGLAQLITFGVWYSRIHPYFQKAEGLGEKVYELVSENLFFSIFIFIAIFLLTLLFIFIKGGDILNAILCSIGITICVCLGIHGINAFFRNIAFIDQMKVGYYAFNFGSSKDSKCYKYLVDGLKGADSFYGSNSKYLKWRSDFVEKAFDSNKNPTNYLCSGVGAPAFAFAFITLSLYIIVGVYCLLNSFSCGRSTHLSSSLLTRLL</sequence>
<proteinExistence type="predicted"/>
<feature type="transmembrane region" description="Helical" evidence="1">
    <location>
        <begin position="186"/>
        <end position="206"/>
    </location>
</feature>
<dbReference type="Proteomes" id="UP001470230">
    <property type="component" value="Unassembled WGS sequence"/>
</dbReference>
<keyword evidence="1" id="KW-0812">Transmembrane</keyword>
<organism evidence="2 3">
    <name type="scientific">Tritrichomonas musculus</name>
    <dbReference type="NCBI Taxonomy" id="1915356"/>
    <lineage>
        <taxon>Eukaryota</taxon>
        <taxon>Metamonada</taxon>
        <taxon>Parabasalia</taxon>
        <taxon>Tritrichomonadida</taxon>
        <taxon>Tritrichomonadidae</taxon>
        <taxon>Tritrichomonas</taxon>
    </lineage>
</organism>
<reference evidence="2 3" key="1">
    <citation type="submission" date="2024-04" db="EMBL/GenBank/DDBJ databases">
        <title>Tritrichomonas musculus Genome.</title>
        <authorList>
            <person name="Alves-Ferreira E."/>
            <person name="Grigg M."/>
            <person name="Lorenzi H."/>
            <person name="Galac M."/>
        </authorList>
    </citation>
    <scope>NUCLEOTIDE SEQUENCE [LARGE SCALE GENOMIC DNA]</scope>
    <source>
        <strain evidence="2 3">EAF2021</strain>
    </source>
</reference>
<evidence type="ECO:0008006" key="4">
    <source>
        <dbReference type="Google" id="ProtNLM"/>
    </source>
</evidence>
<dbReference type="EMBL" id="JAPFFF010000047">
    <property type="protein sequence ID" value="KAK8840288.1"/>
    <property type="molecule type" value="Genomic_DNA"/>
</dbReference>
<protein>
    <recommendedName>
        <fullName evidence="4">Tetraspanin family protein</fullName>
    </recommendedName>
</protein>
<feature type="transmembrane region" description="Helical" evidence="1">
    <location>
        <begin position="9"/>
        <end position="34"/>
    </location>
</feature>
<keyword evidence="1" id="KW-1133">Transmembrane helix</keyword>
<feature type="transmembrane region" description="Helical" evidence="1">
    <location>
        <begin position="86"/>
        <end position="109"/>
    </location>
</feature>
<feature type="transmembrane region" description="Helical" evidence="1">
    <location>
        <begin position="59"/>
        <end position="79"/>
    </location>
</feature>
<evidence type="ECO:0000313" key="2">
    <source>
        <dbReference type="EMBL" id="KAK8840288.1"/>
    </source>
</evidence>
<evidence type="ECO:0000313" key="3">
    <source>
        <dbReference type="Proteomes" id="UP001470230"/>
    </source>
</evidence>
<name>A0ABR2H358_9EUKA</name>
<gene>
    <name evidence="2" type="ORF">M9Y10_030843</name>
</gene>
<keyword evidence="1" id="KW-0472">Membrane</keyword>
<comment type="caution">
    <text evidence="2">The sequence shown here is derived from an EMBL/GenBank/DDBJ whole genome shotgun (WGS) entry which is preliminary data.</text>
</comment>
<keyword evidence="3" id="KW-1185">Reference proteome</keyword>
<evidence type="ECO:0000256" key="1">
    <source>
        <dbReference type="SAM" id="Phobius"/>
    </source>
</evidence>